<accession>A0ABP8C193</accession>
<name>A0ABP8C193_9ACTN</name>
<evidence type="ECO:0000313" key="3">
    <source>
        <dbReference type="Proteomes" id="UP001501710"/>
    </source>
</evidence>
<dbReference type="RefSeq" id="WP_344896275.1">
    <property type="nucleotide sequence ID" value="NZ_BAABAS010000006.1"/>
</dbReference>
<comment type="caution">
    <text evidence="2">The sequence shown here is derived from an EMBL/GenBank/DDBJ whole genome shotgun (WGS) entry which is preliminary data.</text>
</comment>
<evidence type="ECO:0008006" key="4">
    <source>
        <dbReference type="Google" id="ProtNLM"/>
    </source>
</evidence>
<dbReference type="InterPro" id="IPR011051">
    <property type="entry name" value="RmlC_Cupin_sf"/>
</dbReference>
<dbReference type="SUPFAM" id="SSF51182">
    <property type="entry name" value="RmlC-like cupins"/>
    <property type="match status" value="2"/>
</dbReference>
<dbReference type="EMBL" id="BAABAS010000006">
    <property type="protein sequence ID" value="GAA4231847.1"/>
    <property type="molecule type" value="Genomic_DNA"/>
</dbReference>
<reference evidence="3" key="1">
    <citation type="journal article" date="2019" name="Int. J. Syst. Evol. Microbiol.">
        <title>The Global Catalogue of Microorganisms (GCM) 10K type strain sequencing project: providing services to taxonomists for standard genome sequencing and annotation.</title>
        <authorList>
            <consortium name="The Broad Institute Genomics Platform"/>
            <consortium name="The Broad Institute Genome Sequencing Center for Infectious Disease"/>
            <person name="Wu L."/>
            <person name="Ma J."/>
        </authorList>
    </citation>
    <scope>NUCLEOTIDE SEQUENCE [LARGE SCALE GENOMIC DNA]</scope>
    <source>
        <strain evidence="3">JCM 17440</strain>
    </source>
</reference>
<feature type="region of interest" description="Disordered" evidence="1">
    <location>
        <begin position="289"/>
        <end position="317"/>
    </location>
</feature>
<sequence>MHVVNPADQRLFTDDHPTGALGQRYLLQGTDGDRENFMLAIAENLGHFAMVRHRHNFDQFRFALSGDMTMGRNGTLREGHLGYFPEGTSYGPQDDGPGPIALVLQLGGASGSGYMSPGQYRDGRAALNEIGHFDGPVFVRDLPDGTTKKTFSINAIWEQSIGERLVLPAPRYDTPVFMNPKAYRWIPVAGRPGVFRKHLGTFSEREVMAETLLLKPGATLDLGPDEAAYRLYFVLDGAGQAGGAGGADLGRHFAAQADPGQGVSLRATEQLTLLGFRLPLVAADWADPELPGFEPLPNEAVPDEAVPGAAEPAESLR</sequence>
<dbReference type="Proteomes" id="UP001501710">
    <property type="component" value="Unassembled WGS sequence"/>
</dbReference>
<evidence type="ECO:0000313" key="2">
    <source>
        <dbReference type="EMBL" id="GAA4231847.1"/>
    </source>
</evidence>
<keyword evidence="3" id="KW-1185">Reference proteome</keyword>
<gene>
    <name evidence="2" type="ORF">GCM10022254_30200</name>
</gene>
<evidence type="ECO:0000256" key="1">
    <source>
        <dbReference type="SAM" id="MobiDB-lite"/>
    </source>
</evidence>
<protein>
    <recommendedName>
        <fullName evidence="4">Quercetin 2,3-dioxygenase</fullName>
    </recommendedName>
</protein>
<proteinExistence type="predicted"/>
<organism evidence="2 3">
    <name type="scientific">Actinomadura meridiana</name>
    <dbReference type="NCBI Taxonomy" id="559626"/>
    <lineage>
        <taxon>Bacteria</taxon>
        <taxon>Bacillati</taxon>
        <taxon>Actinomycetota</taxon>
        <taxon>Actinomycetes</taxon>
        <taxon>Streptosporangiales</taxon>
        <taxon>Thermomonosporaceae</taxon>
        <taxon>Actinomadura</taxon>
    </lineage>
</organism>